<gene>
    <name evidence="1" type="ORF">BJX67DRAFT_129630</name>
</gene>
<reference evidence="1 2" key="1">
    <citation type="submission" date="2024-07" db="EMBL/GenBank/DDBJ databases">
        <title>Section-level genome sequencing and comparative genomics of Aspergillus sections Usti and Cavernicolus.</title>
        <authorList>
            <consortium name="Lawrence Berkeley National Laboratory"/>
            <person name="Nybo J.L."/>
            <person name="Vesth T.C."/>
            <person name="Theobald S."/>
            <person name="Frisvad J.C."/>
            <person name="Larsen T.O."/>
            <person name="Kjaerboelling I."/>
            <person name="Rothschild-Mancinelli K."/>
            <person name="Lyhne E.K."/>
            <person name="Kogle M.E."/>
            <person name="Barry K."/>
            <person name="Clum A."/>
            <person name="Na H."/>
            <person name="Ledsgaard L."/>
            <person name="Lin J."/>
            <person name="Lipzen A."/>
            <person name="Kuo A."/>
            <person name="Riley R."/>
            <person name="Mondo S."/>
            <person name="Labutti K."/>
            <person name="Haridas S."/>
            <person name="Pangalinan J."/>
            <person name="Salamov A.A."/>
            <person name="Simmons B.A."/>
            <person name="Magnuson J.K."/>
            <person name="Chen J."/>
            <person name="Drula E."/>
            <person name="Henrissat B."/>
            <person name="Wiebenga A."/>
            <person name="Lubbers R.J."/>
            <person name="Gomes A.C."/>
            <person name="Macurrencykelacurrency M.R."/>
            <person name="Stajich J."/>
            <person name="Grigoriev I.V."/>
            <person name="Mortensen U.H."/>
            <person name="De Vries R.P."/>
            <person name="Baker S.E."/>
            <person name="Andersen M.R."/>
        </authorList>
    </citation>
    <scope>NUCLEOTIDE SEQUENCE [LARGE SCALE GENOMIC DNA]</scope>
    <source>
        <strain evidence="1 2">CBS 449.75</strain>
    </source>
</reference>
<sequence>MPLGQLCLRSSRSWFLQLSRTRGLRKLANNGGVDVNFENEDVEIGCSILARLESSTGAPSLSPWVESRQDPPPSGFPNAGNLLFITPDDRHFGPSDWGRFAEHSLAWLSRTRLASLALNPFLPANSRSHWMSGRADAGEGKQALQRIPRPQGEVEQTLIAPNARFFQRCGGGGGRGTGTSGGYFAAGESNPTLEWESFDGVKGLPALNCV</sequence>
<evidence type="ECO:0000313" key="2">
    <source>
        <dbReference type="Proteomes" id="UP001610432"/>
    </source>
</evidence>
<protein>
    <submittedName>
        <fullName evidence="1">Uncharacterized protein</fullName>
    </submittedName>
</protein>
<accession>A0ABR4LQ14</accession>
<evidence type="ECO:0000313" key="1">
    <source>
        <dbReference type="EMBL" id="KAL2866507.1"/>
    </source>
</evidence>
<dbReference type="Proteomes" id="UP001610432">
    <property type="component" value="Unassembled WGS sequence"/>
</dbReference>
<name>A0ABR4LQ14_9EURO</name>
<organism evidence="1 2">
    <name type="scientific">Aspergillus lucknowensis</name>
    <dbReference type="NCBI Taxonomy" id="176173"/>
    <lineage>
        <taxon>Eukaryota</taxon>
        <taxon>Fungi</taxon>
        <taxon>Dikarya</taxon>
        <taxon>Ascomycota</taxon>
        <taxon>Pezizomycotina</taxon>
        <taxon>Eurotiomycetes</taxon>
        <taxon>Eurotiomycetidae</taxon>
        <taxon>Eurotiales</taxon>
        <taxon>Aspergillaceae</taxon>
        <taxon>Aspergillus</taxon>
        <taxon>Aspergillus subgen. Nidulantes</taxon>
    </lineage>
</organism>
<dbReference type="EMBL" id="JBFXLQ010000024">
    <property type="protein sequence ID" value="KAL2866507.1"/>
    <property type="molecule type" value="Genomic_DNA"/>
</dbReference>
<dbReference type="GeneID" id="98139595"/>
<keyword evidence="2" id="KW-1185">Reference proteome</keyword>
<dbReference type="RefSeq" id="XP_070885486.1">
    <property type="nucleotide sequence ID" value="XM_071024523.1"/>
</dbReference>
<comment type="caution">
    <text evidence="1">The sequence shown here is derived from an EMBL/GenBank/DDBJ whole genome shotgun (WGS) entry which is preliminary data.</text>
</comment>
<proteinExistence type="predicted"/>